<protein>
    <submittedName>
        <fullName evidence="3">Uncharacterized protein</fullName>
    </submittedName>
</protein>
<name>A0A8J3A663_9ACTN</name>
<feature type="transmembrane region" description="Helical" evidence="2">
    <location>
        <begin position="118"/>
        <end position="138"/>
    </location>
</feature>
<dbReference type="RefSeq" id="WP_130650727.1">
    <property type="nucleotide sequence ID" value="NZ_BMHA01000002.1"/>
</dbReference>
<feature type="region of interest" description="Disordered" evidence="1">
    <location>
        <begin position="170"/>
        <end position="285"/>
    </location>
</feature>
<feature type="compositionally biased region" description="Low complexity" evidence="1">
    <location>
        <begin position="245"/>
        <end position="254"/>
    </location>
</feature>
<accession>A0A8J3A663</accession>
<gene>
    <name evidence="3" type="ORF">GCM10011354_08010</name>
</gene>
<evidence type="ECO:0000256" key="2">
    <source>
        <dbReference type="SAM" id="Phobius"/>
    </source>
</evidence>
<keyword evidence="2" id="KW-1133">Transmembrane helix</keyword>
<feature type="compositionally biased region" description="Pro residues" evidence="1">
    <location>
        <begin position="186"/>
        <end position="195"/>
    </location>
</feature>
<dbReference type="EMBL" id="BMHA01000002">
    <property type="protein sequence ID" value="GGI04218.1"/>
    <property type="molecule type" value="Genomic_DNA"/>
</dbReference>
<evidence type="ECO:0000313" key="4">
    <source>
        <dbReference type="Proteomes" id="UP000650511"/>
    </source>
</evidence>
<keyword evidence="4" id="KW-1185">Reference proteome</keyword>
<dbReference type="OrthoDB" id="7376212at2"/>
<reference evidence="3" key="2">
    <citation type="submission" date="2020-09" db="EMBL/GenBank/DDBJ databases">
        <authorList>
            <person name="Sun Q."/>
            <person name="Zhou Y."/>
        </authorList>
    </citation>
    <scope>NUCLEOTIDE SEQUENCE</scope>
    <source>
        <strain evidence="3">CGMCC 1.14988</strain>
    </source>
</reference>
<evidence type="ECO:0000313" key="3">
    <source>
        <dbReference type="EMBL" id="GGI04218.1"/>
    </source>
</evidence>
<organism evidence="3 4">
    <name type="scientific">Egicoccus halophilus</name>
    <dbReference type="NCBI Taxonomy" id="1670830"/>
    <lineage>
        <taxon>Bacteria</taxon>
        <taxon>Bacillati</taxon>
        <taxon>Actinomycetota</taxon>
        <taxon>Nitriliruptoria</taxon>
        <taxon>Egicoccales</taxon>
        <taxon>Egicoccaceae</taxon>
        <taxon>Egicoccus</taxon>
    </lineage>
</organism>
<feature type="compositionally biased region" description="Acidic residues" evidence="1">
    <location>
        <begin position="255"/>
        <end position="265"/>
    </location>
</feature>
<feature type="compositionally biased region" description="Basic and acidic residues" evidence="1">
    <location>
        <begin position="203"/>
        <end position="229"/>
    </location>
</feature>
<keyword evidence="2" id="KW-0472">Membrane</keyword>
<reference evidence="3" key="1">
    <citation type="journal article" date="2014" name="Int. J. Syst. Evol. Microbiol.">
        <title>Complete genome sequence of Corynebacterium casei LMG S-19264T (=DSM 44701T), isolated from a smear-ripened cheese.</title>
        <authorList>
            <consortium name="US DOE Joint Genome Institute (JGI-PGF)"/>
            <person name="Walter F."/>
            <person name="Albersmeier A."/>
            <person name="Kalinowski J."/>
            <person name="Ruckert C."/>
        </authorList>
    </citation>
    <scope>NUCLEOTIDE SEQUENCE</scope>
    <source>
        <strain evidence="3">CGMCC 1.14988</strain>
    </source>
</reference>
<keyword evidence="2" id="KW-0812">Transmembrane</keyword>
<dbReference type="Proteomes" id="UP000650511">
    <property type="component" value="Unassembled WGS sequence"/>
</dbReference>
<comment type="caution">
    <text evidence="3">The sequence shown here is derived from an EMBL/GenBank/DDBJ whole genome shotgun (WGS) entry which is preliminary data.</text>
</comment>
<proteinExistence type="predicted"/>
<dbReference type="AlphaFoldDB" id="A0A8J3A663"/>
<sequence>MRYGDRTDAENLASAQAGWAPAFAVLLHRHGPAVRSAVRDEPDPIAATRDVFVTALQELPHMPADTVVRDWLLDIAGTSRVPDPIVPLCEEERDAIWAELTTAWPTRRRPRRRVLRRIALVAGLVALAGAVPTLLLLAEETPERDTIELFAHPVVEPTVVEDPVAPEPAALPTFSFPTASSTPPRLATPPGPTTPPMAADPVDDPRSADARTDDPRSADARTDDLRTDEIQTDAGPVEADAVESTPPDAVVADDAPADTDADAESVTDAPLGDRSPGTRGAAERA</sequence>
<evidence type="ECO:0000256" key="1">
    <source>
        <dbReference type="SAM" id="MobiDB-lite"/>
    </source>
</evidence>